<dbReference type="AlphaFoldDB" id="A0AAF0QUL5"/>
<organism evidence="2 3">
    <name type="scientific">Solanum verrucosum</name>
    <dbReference type="NCBI Taxonomy" id="315347"/>
    <lineage>
        <taxon>Eukaryota</taxon>
        <taxon>Viridiplantae</taxon>
        <taxon>Streptophyta</taxon>
        <taxon>Embryophyta</taxon>
        <taxon>Tracheophyta</taxon>
        <taxon>Spermatophyta</taxon>
        <taxon>Magnoliopsida</taxon>
        <taxon>eudicotyledons</taxon>
        <taxon>Gunneridae</taxon>
        <taxon>Pentapetalae</taxon>
        <taxon>asterids</taxon>
        <taxon>lamiids</taxon>
        <taxon>Solanales</taxon>
        <taxon>Solanaceae</taxon>
        <taxon>Solanoideae</taxon>
        <taxon>Solaneae</taxon>
        <taxon>Solanum</taxon>
    </lineage>
</organism>
<evidence type="ECO:0000313" key="2">
    <source>
        <dbReference type="EMBL" id="WMV30627.1"/>
    </source>
</evidence>
<keyword evidence="3" id="KW-1185">Reference proteome</keyword>
<feature type="compositionally biased region" description="Basic and acidic residues" evidence="1">
    <location>
        <begin position="38"/>
        <end position="49"/>
    </location>
</feature>
<reference evidence="2" key="1">
    <citation type="submission" date="2023-08" db="EMBL/GenBank/DDBJ databases">
        <title>A de novo genome assembly of Solanum verrucosum Schlechtendal, a Mexican diploid species geographically isolated from the other diploid A-genome species in potato relatives.</title>
        <authorList>
            <person name="Hosaka K."/>
        </authorList>
    </citation>
    <scope>NUCLEOTIDE SEQUENCE</scope>
    <source>
        <tissue evidence="2">Young leaves</tissue>
    </source>
</reference>
<proteinExistence type="predicted"/>
<feature type="non-terminal residue" evidence="2">
    <location>
        <position position="1"/>
    </location>
</feature>
<feature type="region of interest" description="Disordered" evidence="1">
    <location>
        <begin position="1"/>
        <end position="71"/>
    </location>
</feature>
<dbReference type="Proteomes" id="UP001234989">
    <property type="component" value="Chromosome 5"/>
</dbReference>
<gene>
    <name evidence="2" type="ORF">MTR67_024012</name>
</gene>
<evidence type="ECO:0000256" key="1">
    <source>
        <dbReference type="SAM" id="MobiDB-lite"/>
    </source>
</evidence>
<sequence>THGCHPRTVGQTTTRAGGPWLTTATSPQTQLSKLAKSRPTDRPTVRMSDHGPWSMSVDRGTLYPASDANDV</sequence>
<protein>
    <submittedName>
        <fullName evidence="2">Uncharacterized protein</fullName>
    </submittedName>
</protein>
<dbReference type="EMBL" id="CP133616">
    <property type="protein sequence ID" value="WMV30627.1"/>
    <property type="molecule type" value="Genomic_DNA"/>
</dbReference>
<name>A0AAF0QUL5_SOLVR</name>
<accession>A0AAF0QUL5</accession>
<feature type="compositionally biased region" description="Polar residues" evidence="1">
    <location>
        <begin position="22"/>
        <end position="32"/>
    </location>
</feature>
<evidence type="ECO:0000313" key="3">
    <source>
        <dbReference type="Proteomes" id="UP001234989"/>
    </source>
</evidence>